<gene>
    <name evidence="2" type="ORF">MKQ68_20775</name>
</gene>
<dbReference type="InterPro" id="IPR050259">
    <property type="entry name" value="SDR"/>
</dbReference>
<dbReference type="PANTHER" id="PTHR42879:SF6">
    <property type="entry name" value="NADPH-DEPENDENT REDUCTASE BACG"/>
    <property type="match status" value="1"/>
</dbReference>
<dbReference type="Pfam" id="PF13561">
    <property type="entry name" value="adh_short_C2"/>
    <property type="match status" value="1"/>
</dbReference>
<protein>
    <submittedName>
        <fullName evidence="2">SDR family oxidoreductase</fullName>
    </submittedName>
</protein>
<dbReference type="RefSeq" id="WP_264280774.1">
    <property type="nucleotide sequence ID" value="NZ_CP107006.1"/>
</dbReference>
<accession>A0ABY6J2X5</accession>
<dbReference type="InterPro" id="IPR036291">
    <property type="entry name" value="NAD(P)-bd_dom_sf"/>
</dbReference>
<dbReference type="InterPro" id="IPR002347">
    <property type="entry name" value="SDR_fam"/>
</dbReference>
<keyword evidence="3" id="KW-1185">Reference proteome</keyword>
<dbReference type="PRINTS" id="PR00081">
    <property type="entry name" value="GDHRDH"/>
</dbReference>
<dbReference type="SUPFAM" id="SSF51735">
    <property type="entry name" value="NAD(P)-binding Rossmann-fold domains"/>
    <property type="match status" value="1"/>
</dbReference>
<dbReference type="EMBL" id="CP107006">
    <property type="protein sequence ID" value="UYQ92522.1"/>
    <property type="molecule type" value="Genomic_DNA"/>
</dbReference>
<reference evidence="2" key="1">
    <citation type="submission" date="2022-10" db="EMBL/GenBank/DDBJ databases">
        <title>Chitinophaga sp. nov., isolated from soil.</title>
        <authorList>
            <person name="Jeon C.O."/>
        </authorList>
    </citation>
    <scope>NUCLEOTIDE SEQUENCE</scope>
    <source>
        <strain evidence="2">R8</strain>
    </source>
</reference>
<organism evidence="2 3">
    <name type="scientific">Chitinophaga horti</name>
    <dbReference type="NCBI Taxonomy" id="2920382"/>
    <lineage>
        <taxon>Bacteria</taxon>
        <taxon>Pseudomonadati</taxon>
        <taxon>Bacteroidota</taxon>
        <taxon>Chitinophagia</taxon>
        <taxon>Chitinophagales</taxon>
        <taxon>Chitinophagaceae</taxon>
        <taxon>Chitinophaga</taxon>
    </lineage>
</organism>
<evidence type="ECO:0000313" key="3">
    <source>
        <dbReference type="Proteomes" id="UP001162741"/>
    </source>
</evidence>
<name>A0ABY6J2X5_9BACT</name>
<evidence type="ECO:0000313" key="2">
    <source>
        <dbReference type="EMBL" id="UYQ92522.1"/>
    </source>
</evidence>
<evidence type="ECO:0000256" key="1">
    <source>
        <dbReference type="ARBA" id="ARBA00006484"/>
    </source>
</evidence>
<proteinExistence type="inferred from homology"/>
<dbReference type="PANTHER" id="PTHR42879">
    <property type="entry name" value="3-OXOACYL-(ACYL-CARRIER-PROTEIN) REDUCTASE"/>
    <property type="match status" value="1"/>
</dbReference>
<dbReference type="Proteomes" id="UP001162741">
    <property type="component" value="Chromosome"/>
</dbReference>
<sequence length="261" mass="27045">MELSLKGKTAVICGGSQGLGLASARELALLGADCILISRDEKNLLNALQTLDVSQGQQHSFATADSSQPDTVKAAITGITAKQPVNILVNNTGGPAAGPITDADPEAFVKAFSMHVVCNQLLVQAVLPGMKSSGYGRIIQVISTSVKAPIKGLGVSNTTRAAVAGWAKTLSNELAPFGITVNNVLPGSMTTDRLFSLFEANAQRRGVNKSVIEAEWKSEIPMQRFGDPAEFGAAVAFLASPAAAYITGISLPVDGGRIPSL</sequence>
<comment type="similarity">
    <text evidence="1">Belongs to the short-chain dehydrogenases/reductases (SDR) family.</text>
</comment>
<dbReference type="Gene3D" id="3.40.50.720">
    <property type="entry name" value="NAD(P)-binding Rossmann-like Domain"/>
    <property type="match status" value="1"/>
</dbReference>